<evidence type="ECO:0000313" key="5">
    <source>
        <dbReference type="Proteomes" id="UP000565205"/>
    </source>
</evidence>
<comment type="caution">
    <text evidence="2">The sequence shown here is derived from an EMBL/GenBank/DDBJ whole genome shotgun (WGS) entry which is preliminary data.</text>
</comment>
<proteinExistence type="predicted"/>
<reference evidence="3 5" key="1">
    <citation type="submission" date="2020-06" db="EMBL/GenBank/DDBJ databases">
        <title>Description of novel acetic acid bacteria.</title>
        <authorList>
            <person name="Sombolestani A."/>
        </authorList>
    </citation>
    <scope>NUCLEOTIDE SEQUENCE [LARGE SCALE GENOMIC DNA]</scope>
    <source>
        <strain evidence="3 5">LMG 26838</strain>
    </source>
</reference>
<accession>A0A839US52</accession>
<feature type="signal peptide" evidence="1">
    <location>
        <begin position="1"/>
        <end position="23"/>
    </location>
</feature>
<keyword evidence="4" id="KW-1185">Reference proteome</keyword>
<dbReference type="AlphaFoldDB" id="A0A839US52"/>
<dbReference type="Proteomes" id="UP000557688">
    <property type="component" value="Unassembled WGS sequence"/>
</dbReference>
<evidence type="ECO:0000313" key="3">
    <source>
        <dbReference type="EMBL" id="NVN29590.1"/>
    </source>
</evidence>
<evidence type="ECO:0000313" key="2">
    <source>
        <dbReference type="EMBL" id="MBB3172587.1"/>
    </source>
</evidence>
<protein>
    <recommendedName>
        <fullName evidence="6">DUF5666 domain-containing protein</fullName>
    </recommendedName>
</protein>
<dbReference type="EMBL" id="JABXXQ010000049">
    <property type="protein sequence ID" value="NVN29590.1"/>
    <property type="molecule type" value="Genomic_DNA"/>
</dbReference>
<evidence type="ECO:0008006" key="6">
    <source>
        <dbReference type="Google" id="ProtNLM"/>
    </source>
</evidence>
<dbReference type="Proteomes" id="UP000565205">
    <property type="component" value="Unassembled WGS sequence"/>
</dbReference>
<keyword evidence="1" id="KW-0732">Signal</keyword>
<evidence type="ECO:0000256" key="1">
    <source>
        <dbReference type="SAM" id="SignalP"/>
    </source>
</evidence>
<dbReference type="EMBL" id="JACHXV010000001">
    <property type="protein sequence ID" value="MBB3172587.1"/>
    <property type="molecule type" value="Genomic_DNA"/>
</dbReference>
<name>A0A839US52_9PROT</name>
<sequence length="219" mass="22114">MRSLITATLVAASALAGATTALADAPSRVRGTIVSVSGDTAVIRTPMGKVDAHLTADSRIVGAKKASLDDIKPNSFIGTAAVPGNGDHLRALEVTIFPEAMRGTGEGSYPWDLGKSGSMTNGAVSSMTNGTVAPAAAASSMTNGTVSAMGAKGRTIKVAYKGGEKIVDLPDDTPVVTLDPGDRSLLKPGVKVVVFGPKTGDTVEAKRIVAGEDGVKPPM</sequence>
<gene>
    <name evidence="2" type="ORF">FHR90_000393</name>
    <name evidence="3" type="ORF">HUK83_04470</name>
</gene>
<evidence type="ECO:0000313" key="4">
    <source>
        <dbReference type="Proteomes" id="UP000557688"/>
    </source>
</evidence>
<reference evidence="2 4" key="2">
    <citation type="submission" date="2020-08" db="EMBL/GenBank/DDBJ databases">
        <title>Genomic Encyclopedia of Type Strains, Phase III (KMG-III): the genomes of soil and plant-associated and newly described type strains.</title>
        <authorList>
            <person name="Whitman W."/>
        </authorList>
    </citation>
    <scope>NUCLEOTIDE SEQUENCE [LARGE SCALE GENOMIC DNA]</scope>
    <source>
        <strain evidence="2 4">CECT 8088</strain>
    </source>
</reference>
<organism evidence="2 4">
    <name type="scientific">Endobacter medicaginis</name>
    <dbReference type="NCBI Taxonomy" id="1181271"/>
    <lineage>
        <taxon>Bacteria</taxon>
        <taxon>Pseudomonadati</taxon>
        <taxon>Pseudomonadota</taxon>
        <taxon>Alphaproteobacteria</taxon>
        <taxon>Acetobacterales</taxon>
        <taxon>Acetobacteraceae</taxon>
        <taxon>Endobacter</taxon>
    </lineage>
</organism>
<dbReference type="RefSeq" id="WP_176622404.1">
    <property type="nucleotide sequence ID" value="NZ_JABXXQ010000049.1"/>
</dbReference>
<feature type="chain" id="PRO_5036240717" description="DUF5666 domain-containing protein" evidence="1">
    <location>
        <begin position="24"/>
        <end position="219"/>
    </location>
</feature>